<protein>
    <submittedName>
        <fullName evidence="5">Recombinase family protein</fullName>
    </submittedName>
</protein>
<feature type="region of interest" description="Disordered" evidence="3">
    <location>
        <begin position="1"/>
        <end position="65"/>
    </location>
</feature>
<organism evidence="5 6">
    <name type="scientific">Chenggangzhangella methanolivorans</name>
    <dbReference type="NCBI Taxonomy" id="1437009"/>
    <lineage>
        <taxon>Bacteria</taxon>
        <taxon>Pseudomonadati</taxon>
        <taxon>Pseudomonadota</taxon>
        <taxon>Alphaproteobacteria</taxon>
        <taxon>Hyphomicrobiales</taxon>
        <taxon>Methylopilaceae</taxon>
        <taxon>Chenggangzhangella</taxon>
    </lineage>
</organism>
<dbReference type="Gene3D" id="3.90.1750.20">
    <property type="entry name" value="Putative Large Serine Recombinase, Chain B, Domain 2"/>
    <property type="match status" value="1"/>
</dbReference>
<keyword evidence="2" id="KW-0233">DNA recombination</keyword>
<sequence length="812" mass="90005">MKLNEAVTSVSINPVSTWSPSSEEPAGEEGSAPKSKLDRAKGAKSRVGRNKPTKGPETDTGASGDGEMIALLESVEKPWSDLVVTALTEEEKKRQFKRAVGYLRYSTRGQSPNSLVRQAELIRQYAAAHGMTVVAIVSDIATSGTLEKRPGLDEGLVMLADKHADVLIGEDCDRFARKHSIFPNLFDKVNDLGGQLWTVSKGHIADGTTANLYGAIAAEDRLRTVSRLSAGLRVSINHGRRIPYLGYGYDPGAEKGLWQINEEEAGHIRKMFDMAETGVSHHYIAIVMNQQGLRTRKGHPWRSTTIRKMLCNPIFSGVYLFGRKGYRTTAGARPTLVVEFEQLAIISAKQFAAVAWRLSQRARERKVKNAPRVQYTAHFLDRRVTCDACDRHMYAKTRQSGPAYRRSLECRGGDGLFIAGHGLEEGIVRGAVLDCIERRLLTDEASELFDAERAARRERERRALGKEKISLSLQLQSAEAKADASFEDGWMIGASEDRRIRKRIELEEKVTEIRDLINQLRLREKALLAADENRETLAERFTRFREEGSSLSSQAAFELAHALRSVLVGVRVSFDRENGAYDLRIELAPDGGADLMGAAPQETVVEYRRIYRRILRDSGDEFLTRVRAALEAGWLSLSRQDYLRLVEAAPVLTTLPKSWPVETRINFIRGVLACALTGLAATALDDLVEAEGRRSRSGGIHQLRGGFERLAASGGVEQLRDALLALDIAGLPRIEGELMPDRHKLPIMTWLPEWDAPEWRSHDGSHAFSNDQGDVAPFVCDAPGMQTPEPCDGDSEVDERDVWALAAAGDDD</sequence>
<dbReference type="RefSeq" id="WP_261402116.1">
    <property type="nucleotide sequence ID" value="NZ_CP081869.1"/>
</dbReference>
<evidence type="ECO:0000256" key="1">
    <source>
        <dbReference type="ARBA" id="ARBA00023125"/>
    </source>
</evidence>
<dbReference type="KEGG" id="cmet:K6K41_19860"/>
<dbReference type="InterPro" id="IPR050639">
    <property type="entry name" value="SSR_resolvase"/>
</dbReference>
<dbReference type="InterPro" id="IPR006119">
    <property type="entry name" value="Resolv_N"/>
</dbReference>
<name>A0A9E6R867_9HYPH</name>
<evidence type="ECO:0000313" key="6">
    <source>
        <dbReference type="Proteomes" id="UP000825701"/>
    </source>
</evidence>
<feature type="compositionally biased region" description="Basic residues" evidence="3">
    <location>
        <begin position="42"/>
        <end position="52"/>
    </location>
</feature>
<dbReference type="PANTHER" id="PTHR30461">
    <property type="entry name" value="DNA-INVERTASE FROM LAMBDOID PROPHAGE"/>
    <property type="match status" value="1"/>
</dbReference>
<evidence type="ECO:0000259" key="4">
    <source>
        <dbReference type="SMART" id="SM00857"/>
    </source>
</evidence>
<dbReference type="Proteomes" id="UP000825701">
    <property type="component" value="Chromosome"/>
</dbReference>
<feature type="domain" description="Resolvase/invertase-type recombinase catalytic" evidence="4">
    <location>
        <begin position="99"/>
        <end position="241"/>
    </location>
</feature>
<dbReference type="Gene3D" id="3.40.50.1390">
    <property type="entry name" value="Resolvase, N-terminal catalytic domain"/>
    <property type="match status" value="1"/>
</dbReference>
<evidence type="ECO:0000256" key="2">
    <source>
        <dbReference type="ARBA" id="ARBA00023172"/>
    </source>
</evidence>
<feature type="compositionally biased region" description="Low complexity" evidence="3">
    <location>
        <begin position="19"/>
        <end position="33"/>
    </location>
</feature>
<dbReference type="EMBL" id="CP081869">
    <property type="protein sequence ID" value="QZN99084.1"/>
    <property type="molecule type" value="Genomic_DNA"/>
</dbReference>
<dbReference type="InterPro" id="IPR038109">
    <property type="entry name" value="DNA_bind_recomb_sf"/>
</dbReference>
<dbReference type="InterPro" id="IPR036162">
    <property type="entry name" value="Resolvase-like_N_sf"/>
</dbReference>
<gene>
    <name evidence="5" type="ORF">K6K41_19860</name>
</gene>
<proteinExistence type="predicted"/>
<dbReference type="GO" id="GO:0000150">
    <property type="term" value="F:DNA strand exchange activity"/>
    <property type="evidence" value="ECO:0007669"/>
    <property type="project" value="InterPro"/>
</dbReference>
<evidence type="ECO:0000313" key="5">
    <source>
        <dbReference type="EMBL" id="QZN99084.1"/>
    </source>
</evidence>
<accession>A0A9E6R867</accession>
<dbReference type="AlphaFoldDB" id="A0A9E6R867"/>
<dbReference type="GO" id="GO:0003677">
    <property type="term" value="F:DNA binding"/>
    <property type="evidence" value="ECO:0007669"/>
    <property type="project" value="UniProtKB-KW"/>
</dbReference>
<keyword evidence="6" id="KW-1185">Reference proteome</keyword>
<feature type="compositionally biased region" description="Polar residues" evidence="3">
    <location>
        <begin position="1"/>
        <end position="18"/>
    </location>
</feature>
<dbReference type="PANTHER" id="PTHR30461:SF2">
    <property type="entry name" value="SERINE RECOMBINASE PINE-RELATED"/>
    <property type="match status" value="1"/>
</dbReference>
<dbReference type="Pfam" id="PF00239">
    <property type="entry name" value="Resolvase"/>
    <property type="match status" value="1"/>
</dbReference>
<reference evidence="5" key="1">
    <citation type="submission" date="2021-08" db="EMBL/GenBank/DDBJ databases">
        <authorList>
            <person name="Zhang H."/>
            <person name="Xu M."/>
            <person name="Yu Z."/>
            <person name="Yang L."/>
            <person name="Cai Y."/>
        </authorList>
    </citation>
    <scope>NUCLEOTIDE SEQUENCE</scope>
    <source>
        <strain evidence="5">CHL1</strain>
    </source>
</reference>
<dbReference type="CDD" id="cd00338">
    <property type="entry name" value="Ser_Recombinase"/>
    <property type="match status" value="1"/>
</dbReference>
<dbReference type="SMART" id="SM00857">
    <property type="entry name" value="Resolvase"/>
    <property type="match status" value="1"/>
</dbReference>
<dbReference type="SUPFAM" id="SSF53041">
    <property type="entry name" value="Resolvase-like"/>
    <property type="match status" value="1"/>
</dbReference>
<evidence type="ECO:0000256" key="3">
    <source>
        <dbReference type="SAM" id="MobiDB-lite"/>
    </source>
</evidence>
<dbReference type="Pfam" id="PF07508">
    <property type="entry name" value="Recombinase"/>
    <property type="match status" value="1"/>
</dbReference>
<dbReference type="InterPro" id="IPR011109">
    <property type="entry name" value="DNA_bind_recombinase_dom"/>
</dbReference>
<keyword evidence="1" id="KW-0238">DNA-binding</keyword>